<dbReference type="EMBL" id="JAGGNH010000010">
    <property type="protein sequence ID" value="KAJ0962309.1"/>
    <property type="molecule type" value="Genomic_DNA"/>
</dbReference>
<sequence length="83" mass="9390">MLVTTHAGDKHRSRRGRLPPRVALVRDPIAPSFGGILKHFRSSNLYVCCDGQFTCGIRWLQILKRFFLSDGLCFCFFSAVIGM</sequence>
<evidence type="ECO:0000313" key="1">
    <source>
        <dbReference type="EMBL" id="KAJ0962309.1"/>
    </source>
</evidence>
<name>A0A9D5BX79_9LILI</name>
<gene>
    <name evidence="1" type="ORF">J5N97_030137</name>
</gene>
<accession>A0A9D5BX79</accession>
<protein>
    <submittedName>
        <fullName evidence="1">Uncharacterized protein</fullName>
    </submittedName>
</protein>
<dbReference type="AlphaFoldDB" id="A0A9D5BX79"/>
<reference evidence="1" key="1">
    <citation type="submission" date="2021-03" db="EMBL/GenBank/DDBJ databases">
        <authorList>
            <person name="Li Z."/>
            <person name="Yang C."/>
        </authorList>
    </citation>
    <scope>NUCLEOTIDE SEQUENCE</scope>
    <source>
        <strain evidence="1">Dzin_1.0</strain>
        <tissue evidence="1">Leaf</tissue>
    </source>
</reference>
<dbReference type="Proteomes" id="UP001085076">
    <property type="component" value="Miscellaneous, Linkage group lg10"/>
</dbReference>
<proteinExistence type="predicted"/>
<keyword evidence="2" id="KW-1185">Reference proteome</keyword>
<comment type="caution">
    <text evidence="1">The sequence shown here is derived from an EMBL/GenBank/DDBJ whole genome shotgun (WGS) entry which is preliminary data.</text>
</comment>
<reference evidence="1" key="2">
    <citation type="journal article" date="2022" name="Hortic Res">
        <title>The genome of Dioscorea zingiberensis sheds light on the biosynthesis, origin and evolution of the medicinally important diosgenin saponins.</title>
        <authorList>
            <person name="Li Y."/>
            <person name="Tan C."/>
            <person name="Li Z."/>
            <person name="Guo J."/>
            <person name="Li S."/>
            <person name="Chen X."/>
            <person name="Wang C."/>
            <person name="Dai X."/>
            <person name="Yang H."/>
            <person name="Song W."/>
            <person name="Hou L."/>
            <person name="Xu J."/>
            <person name="Tong Z."/>
            <person name="Xu A."/>
            <person name="Yuan X."/>
            <person name="Wang W."/>
            <person name="Yang Q."/>
            <person name="Chen L."/>
            <person name="Sun Z."/>
            <person name="Wang K."/>
            <person name="Pan B."/>
            <person name="Chen J."/>
            <person name="Bao Y."/>
            <person name="Liu F."/>
            <person name="Qi X."/>
            <person name="Gang D.R."/>
            <person name="Wen J."/>
            <person name="Li J."/>
        </authorList>
    </citation>
    <scope>NUCLEOTIDE SEQUENCE</scope>
    <source>
        <strain evidence="1">Dzin_1.0</strain>
    </source>
</reference>
<evidence type="ECO:0000313" key="2">
    <source>
        <dbReference type="Proteomes" id="UP001085076"/>
    </source>
</evidence>
<organism evidence="1 2">
    <name type="scientific">Dioscorea zingiberensis</name>
    <dbReference type="NCBI Taxonomy" id="325984"/>
    <lineage>
        <taxon>Eukaryota</taxon>
        <taxon>Viridiplantae</taxon>
        <taxon>Streptophyta</taxon>
        <taxon>Embryophyta</taxon>
        <taxon>Tracheophyta</taxon>
        <taxon>Spermatophyta</taxon>
        <taxon>Magnoliopsida</taxon>
        <taxon>Liliopsida</taxon>
        <taxon>Dioscoreales</taxon>
        <taxon>Dioscoreaceae</taxon>
        <taxon>Dioscorea</taxon>
    </lineage>
</organism>